<dbReference type="EMBL" id="HBUF01230894">
    <property type="protein sequence ID" value="CAG6673283.1"/>
    <property type="molecule type" value="Transcribed_RNA"/>
</dbReference>
<feature type="region of interest" description="Disordered" evidence="1">
    <location>
        <begin position="26"/>
        <end position="75"/>
    </location>
</feature>
<dbReference type="EMBL" id="HBUF01564734">
    <property type="protein sequence ID" value="CAG6763996.1"/>
    <property type="molecule type" value="Transcribed_RNA"/>
</dbReference>
<evidence type="ECO:0000256" key="1">
    <source>
        <dbReference type="SAM" id="MobiDB-lite"/>
    </source>
</evidence>
<dbReference type="EMBL" id="HBUF01230895">
    <property type="protein sequence ID" value="CAG6673285.1"/>
    <property type="molecule type" value="Transcribed_RNA"/>
</dbReference>
<dbReference type="EMBL" id="HBUF01564735">
    <property type="protein sequence ID" value="CAG6763998.1"/>
    <property type="molecule type" value="Transcribed_RNA"/>
</dbReference>
<feature type="region of interest" description="Disordered" evidence="1">
    <location>
        <begin position="95"/>
        <end position="120"/>
    </location>
</feature>
<organism evidence="2">
    <name type="scientific">Cacopsylla melanoneura</name>
    <dbReference type="NCBI Taxonomy" id="428564"/>
    <lineage>
        <taxon>Eukaryota</taxon>
        <taxon>Metazoa</taxon>
        <taxon>Ecdysozoa</taxon>
        <taxon>Arthropoda</taxon>
        <taxon>Hexapoda</taxon>
        <taxon>Insecta</taxon>
        <taxon>Pterygota</taxon>
        <taxon>Neoptera</taxon>
        <taxon>Paraneoptera</taxon>
        <taxon>Hemiptera</taxon>
        <taxon>Sternorrhyncha</taxon>
        <taxon>Psylloidea</taxon>
        <taxon>Psyllidae</taxon>
        <taxon>Psyllinae</taxon>
        <taxon>Cacopsylla</taxon>
    </lineage>
</organism>
<protein>
    <submittedName>
        <fullName evidence="2">Uncharacterized protein</fullName>
    </submittedName>
</protein>
<sequence>MIGRKTGTLASEIAIVTAYLHMKPPTQAIRAGNRTERKMETRTGRPSYATRTRRSSMRTVARTAKRKKKRNGNEMEPHVPCFIWRDCRALIVRRPSQTLYTSPKTRRKTRRAAAGLDDEN</sequence>
<proteinExistence type="predicted"/>
<dbReference type="EMBL" id="HBUF01564736">
    <property type="protein sequence ID" value="CAG6764000.1"/>
    <property type="molecule type" value="Transcribed_RNA"/>
</dbReference>
<dbReference type="AlphaFoldDB" id="A0A8D8SP08"/>
<reference evidence="2" key="1">
    <citation type="submission" date="2021-05" db="EMBL/GenBank/DDBJ databases">
        <authorList>
            <person name="Alioto T."/>
            <person name="Alioto T."/>
            <person name="Gomez Garrido J."/>
        </authorList>
    </citation>
    <scope>NUCLEOTIDE SEQUENCE</scope>
</reference>
<accession>A0A8D8SP08</accession>
<name>A0A8D8SP08_9HEMI</name>
<evidence type="ECO:0000313" key="2">
    <source>
        <dbReference type="EMBL" id="CAG6673285.1"/>
    </source>
</evidence>
<feature type="compositionally biased region" description="Basic and acidic residues" evidence="1">
    <location>
        <begin position="33"/>
        <end position="43"/>
    </location>
</feature>
<dbReference type="EMBL" id="HBUF01230893">
    <property type="protein sequence ID" value="CAG6673281.1"/>
    <property type="molecule type" value="Transcribed_RNA"/>
</dbReference>